<dbReference type="PANTHER" id="PTHR46820:SF1">
    <property type="entry name" value="HISTONE-LYSINE N-METHYLTRANSFERASE SETD7"/>
    <property type="match status" value="1"/>
</dbReference>
<evidence type="ECO:0000313" key="2">
    <source>
        <dbReference type="EMBL" id="NER15986.1"/>
    </source>
</evidence>
<dbReference type="RefSeq" id="WP_164029247.1">
    <property type="nucleotide sequence ID" value="NZ_JAABOQ010000001.1"/>
</dbReference>
<dbReference type="GO" id="GO:0070828">
    <property type="term" value="P:heterochromatin organization"/>
    <property type="evidence" value="ECO:0007669"/>
    <property type="project" value="TreeGrafter"/>
</dbReference>
<feature type="chain" id="PRO_5026865519" description="Toxin-antitoxin system YwqK family antitoxin" evidence="1">
    <location>
        <begin position="18"/>
        <end position="230"/>
    </location>
</feature>
<accession>A0A6M0CDU2</accession>
<evidence type="ECO:0008006" key="4">
    <source>
        <dbReference type="Google" id="ProtNLM"/>
    </source>
</evidence>
<dbReference type="SUPFAM" id="SSF82185">
    <property type="entry name" value="Histone H3 K4-specific methyltransferase SET7/9 N-terminal domain"/>
    <property type="match status" value="2"/>
</dbReference>
<evidence type="ECO:0000313" key="3">
    <source>
        <dbReference type="Proteomes" id="UP000474296"/>
    </source>
</evidence>
<dbReference type="Gene3D" id="2.20.110.10">
    <property type="entry name" value="Histone H3 K4-specific methyltransferase SET7/9 N-terminal domain"/>
    <property type="match status" value="1"/>
</dbReference>
<comment type="caution">
    <text evidence="2">The sequence shown here is derived from an EMBL/GenBank/DDBJ whole genome shotgun (WGS) entry which is preliminary data.</text>
</comment>
<dbReference type="GO" id="GO:0003682">
    <property type="term" value="F:chromatin binding"/>
    <property type="evidence" value="ECO:0007669"/>
    <property type="project" value="TreeGrafter"/>
</dbReference>
<sequence length="230" mass="26713">MKSLVVFLLLFAQSMVAQSINQFDENNERHGIWKKYFDGTKQLRYEGQFEHGKEVGLFKFYTRKSKDQPVATRFFKSGSTEVEVKFFALSGRLISKGILVDKKREGVWELFQKDGKTLLSKESYKSGELDGLYEIYYKNGKLSETFQYKFGLKDGPSKKYAPNQTIIHEVVYVDGKLRGPATYYDIKGSVIIKGEYAADRKAGLWKYYEGDKLVKEVDYKNWNKPVTIEY</sequence>
<evidence type="ECO:0000256" key="1">
    <source>
        <dbReference type="SAM" id="SignalP"/>
    </source>
</evidence>
<dbReference type="GO" id="GO:0005694">
    <property type="term" value="C:chromosome"/>
    <property type="evidence" value="ECO:0007669"/>
    <property type="project" value="TreeGrafter"/>
</dbReference>
<dbReference type="Proteomes" id="UP000474296">
    <property type="component" value="Unassembled WGS sequence"/>
</dbReference>
<dbReference type="EMBL" id="JAABOQ010000001">
    <property type="protein sequence ID" value="NER15986.1"/>
    <property type="molecule type" value="Genomic_DNA"/>
</dbReference>
<dbReference type="PANTHER" id="PTHR46820">
    <property type="entry name" value="HISTONE-LYSINE N-METHYLTRANSFERASE SETD7"/>
    <property type="match status" value="1"/>
</dbReference>
<gene>
    <name evidence="2" type="ORF">GWK10_02130</name>
</gene>
<dbReference type="AlphaFoldDB" id="A0A6M0CDU2"/>
<dbReference type="Gene3D" id="3.90.930.1">
    <property type="match status" value="1"/>
</dbReference>
<proteinExistence type="predicted"/>
<keyword evidence="3" id="KW-1185">Reference proteome</keyword>
<reference evidence="2 3" key="1">
    <citation type="submission" date="2020-01" db="EMBL/GenBank/DDBJ databases">
        <title>Spongiivirga citrea KCTC 32990T.</title>
        <authorList>
            <person name="Wang G."/>
        </authorList>
    </citation>
    <scope>NUCLEOTIDE SEQUENCE [LARGE SCALE GENOMIC DNA]</scope>
    <source>
        <strain evidence="2 3">KCTC 32990</strain>
    </source>
</reference>
<feature type="signal peptide" evidence="1">
    <location>
        <begin position="1"/>
        <end position="17"/>
    </location>
</feature>
<name>A0A6M0CDU2_9FLAO</name>
<organism evidence="2 3">
    <name type="scientific">Spongiivirga citrea</name>
    <dbReference type="NCBI Taxonomy" id="1481457"/>
    <lineage>
        <taxon>Bacteria</taxon>
        <taxon>Pseudomonadati</taxon>
        <taxon>Bacteroidota</taxon>
        <taxon>Flavobacteriia</taxon>
        <taxon>Flavobacteriales</taxon>
        <taxon>Flavobacteriaceae</taxon>
        <taxon>Spongiivirga</taxon>
    </lineage>
</organism>
<keyword evidence="1" id="KW-0732">Signal</keyword>
<protein>
    <recommendedName>
        <fullName evidence="4">Toxin-antitoxin system YwqK family antitoxin</fullName>
    </recommendedName>
</protein>